<keyword evidence="7" id="KW-1185">Reference proteome</keyword>
<dbReference type="PANTHER" id="PTHR12363">
    <property type="entry name" value="TRANSPORTIN 3 AND IMPORTIN 13"/>
    <property type="match status" value="1"/>
</dbReference>
<dbReference type="Pfam" id="PF24138">
    <property type="entry name" value="TPR_TNPO3_IPO13_2nd"/>
    <property type="match status" value="1"/>
</dbReference>
<keyword evidence="4" id="KW-0539">Nucleus</keyword>
<dbReference type="InterPro" id="IPR057941">
    <property type="entry name" value="TPR_TNPO3_IPO13_2nd"/>
</dbReference>
<evidence type="ECO:0000256" key="1">
    <source>
        <dbReference type="ARBA" id="ARBA00004123"/>
    </source>
</evidence>
<dbReference type="InterPro" id="IPR058537">
    <property type="entry name" value="TPR_TNPO3_IPO13_4th"/>
</dbReference>
<protein>
    <recommendedName>
        <fullName evidence="8">Exportin-1/Importin-beta-like domain-containing protein</fullName>
    </recommendedName>
</protein>
<dbReference type="GeneID" id="25904694"/>
<feature type="region of interest" description="Disordered" evidence="5">
    <location>
        <begin position="588"/>
        <end position="608"/>
    </location>
</feature>
<dbReference type="Proteomes" id="UP000054560">
    <property type="component" value="Unassembled WGS sequence"/>
</dbReference>
<comment type="similarity">
    <text evidence="2">Belongs to the importin beta family.</text>
</comment>
<evidence type="ECO:0000313" key="7">
    <source>
        <dbReference type="Proteomes" id="UP000054560"/>
    </source>
</evidence>
<dbReference type="InterPro" id="IPR051345">
    <property type="entry name" value="Importin_beta-like_NTR"/>
</dbReference>
<dbReference type="GO" id="GO:0006606">
    <property type="term" value="P:protein import into nucleus"/>
    <property type="evidence" value="ECO:0007669"/>
    <property type="project" value="TreeGrafter"/>
</dbReference>
<reference evidence="6 7" key="1">
    <citation type="submission" date="2011-02" db="EMBL/GenBank/DDBJ databases">
        <title>The Genome Sequence of Sphaeroforma arctica JP610.</title>
        <authorList>
            <consortium name="The Broad Institute Genome Sequencing Platform"/>
            <person name="Russ C."/>
            <person name="Cuomo C."/>
            <person name="Young S.K."/>
            <person name="Zeng Q."/>
            <person name="Gargeya S."/>
            <person name="Alvarado L."/>
            <person name="Berlin A."/>
            <person name="Chapman S.B."/>
            <person name="Chen Z."/>
            <person name="Freedman E."/>
            <person name="Gellesch M."/>
            <person name="Goldberg J."/>
            <person name="Griggs A."/>
            <person name="Gujja S."/>
            <person name="Heilman E."/>
            <person name="Heiman D."/>
            <person name="Howarth C."/>
            <person name="Mehta T."/>
            <person name="Neiman D."/>
            <person name="Pearson M."/>
            <person name="Roberts A."/>
            <person name="Saif S."/>
            <person name="Shea T."/>
            <person name="Shenoy N."/>
            <person name="Sisk P."/>
            <person name="Stolte C."/>
            <person name="Sykes S."/>
            <person name="White J."/>
            <person name="Yandava C."/>
            <person name="Burger G."/>
            <person name="Gray M.W."/>
            <person name="Holland P.W.H."/>
            <person name="King N."/>
            <person name="Lang F.B.F."/>
            <person name="Roger A.J."/>
            <person name="Ruiz-Trillo I."/>
            <person name="Haas B."/>
            <person name="Nusbaum C."/>
            <person name="Birren B."/>
        </authorList>
    </citation>
    <scope>NUCLEOTIDE SEQUENCE [LARGE SCALE GENOMIC DNA]</scope>
    <source>
        <strain evidence="6 7">JP610</strain>
    </source>
</reference>
<dbReference type="GO" id="GO:0005737">
    <property type="term" value="C:cytoplasm"/>
    <property type="evidence" value="ECO:0007669"/>
    <property type="project" value="TreeGrafter"/>
</dbReference>
<dbReference type="InterPro" id="IPR016024">
    <property type="entry name" value="ARM-type_fold"/>
</dbReference>
<evidence type="ECO:0000256" key="5">
    <source>
        <dbReference type="SAM" id="MobiDB-lite"/>
    </source>
</evidence>
<dbReference type="eggNOG" id="KOG2081">
    <property type="taxonomic scope" value="Eukaryota"/>
</dbReference>
<evidence type="ECO:0000256" key="4">
    <source>
        <dbReference type="ARBA" id="ARBA00023242"/>
    </source>
</evidence>
<proteinExistence type="inferred from homology"/>
<evidence type="ECO:0000256" key="3">
    <source>
        <dbReference type="ARBA" id="ARBA00022448"/>
    </source>
</evidence>
<dbReference type="SUPFAM" id="SSF48371">
    <property type="entry name" value="ARM repeat"/>
    <property type="match status" value="1"/>
</dbReference>
<comment type="subcellular location">
    <subcellularLocation>
        <location evidence="1">Nucleus</location>
    </subcellularLocation>
</comment>
<gene>
    <name evidence="6" type="ORF">SARC_04190</name>
</gene>
<keyword evidence="3" id="KW-0813">Transport</keyword>
<dbReference type="PANTHER" id="PTHR12363:SF42">
    <property type="entry name" value="TRANSPORTIN-3"/>
    <property type="match status" value="1"/>
</dbReference>
<dbReference type="RefSeq" id="XP_014157468.1">
    <property type="nucleotide sequence ID" value="XM_014301993.1"/>
</dbReference>
<dbReference type="EMBL" id="KQ241824">
    <property type="protein sequence ID" value="KNC83566.1"/>
    <property type="molecule type" value="Genomic_DNA"/>
</dbReference>
<dbReference type="STRING" id="667725.A0A0L0G436"/>
<dbReference type="OrthoDB" id="435593at2759"/>
<sequence>MLQQSPTLLTSPFEALHTPRLFDSAVEAICGLLQMTYYKINRYPNTINAMIQQVMALGPVYSQALGGGEETAEKAFGLARVFCTLSECYIDLILESVEGASVVQMMVLVASNAESRTCEMTFNFWHDLLDRLLRDRDQGARRSSGPEIDEQYTGPLREHFQQLIQHLTQHITYTDDSEPFDLLDDENDHTHFRKSAAYLIKRVSVLLGPMAVMFQIVDLYQEVLTHALEACGAASNGSAAWRQLEAVLYVSANVLQKVNSREELVIPDLLSVVRSLLDTSQVNGDGISVIPSPIRSSSLLVLANVAHWLRTHSQYTSTVISMACAHMQIMPSVCTAAVGAFVRVSRPCSREVLPSLDQIIGSTMQHFDTFAVTKTLSRDDVNDLYGALGYLLADVKPANHVTQRVALIIQPVLVAIDQSLPTGAQANNASSTSPNVGFLLDRITFVFKELKNLRWQEPSDTVGAGTGLIAGQQRAPANMHPCKQIVQQMWPNLERIYTVYQAHEPTIEKWTRCLKAVILCLGAESSVELVQPLVTCLVAGYTRYMHSPLAYLAVQVVRLYSPMPECYEGLSQILFAYVTPTLALLQPADTSTNAPGHPEDPLNTTKDPFNTHPDVVEDFFRLMMEYLTTMPVFFLTSQVASPVFLCAINALHGYHDDGLSTTSYFLRDLLSKCTSGKRLEERAAILGPIHALVQQHGQVLCNTVINAIGGSVPLRHLDKVAFVLYDLRCVCSSGQSPGPGSTGELVTKEHLSAWLENSLNAIPAHLVSETYKREFMLRVFSSPDERALDEAAYRFAQQFEGENKLIA</sequence>
<dbReference type="Pfam" id="PF18806">
    <property type="entry name" value="Importin_rep_3"/>
    <property type="match status" value="1"/>
</dbReference>
<dbReference type="Gene3D" id="1.25.10.10">
    <property type="entry name" value="Leucine-rich Repeat Variant"/>
    <property type="match status" value="1"/>
</dbReference>
<evidence type="ECO:0008006" key="8">
    <source>
        <dbReference type="Google" id="ProtNLM"/>
    </source>
</evidence>
<dbReference type="GO" id="GO:0005634">
    <property type="term" value="C:nucleus"/>
    <property type="evidence" value="ECO:0007669"/>
    <property type="project" value="UniProtKB-SubCell"/>
</dbReference>
<evidence type="ECO:0000313" key="6">
    <source>
        <dbReference type="EMBL" id="KNC83566.1"/>
    </source>
</evidence>
<organism evidence="6 7">
    <name type="scientific">Sphaeroforma arctica JP610</name>
    <dbReference type="NCBI Taxonomy" id="667725"/>
    <lineage>
        <taxon>Eukaryota</taxon>
        <taxon>Ichthyosporea</taxon>
        <taxon>Ichthyophonida</taxon>
        <taxon>Sphaeroforma</taxon>
    </lineage>
</organism>
<accession>A0A0L0G436</accession>
<dbReference type="InterPro" id="IPR040520">
    <property type="entry name" value="Importin_rep_3"/>
</dbReference>
<dbReference type="Pfam" id="PF24139">
    <property type="entry name" value="TPR_TNPO3_IPO13_4th"/>
    <property type="match status" value="1"/>
</dbReference>
<name>A0A0L0G436_9EUKA</name>
<dbReference type="InterPro" id="IPR011989">
    <property type="entry name" value="ARM-like"/>
</dbReference>
<dbReference type="AlphaFoldDB" id="A0A0L0G436"/>
<evidence type="ECO:0000256" key="2">
    <source>
        <dbReference type="ARBA" id="ARBA00007991"/>
    </source>
</evidence>